<keyword evidence="3 8" id="KW-0175">Coiled coil</keyword>
<dbReference type="AlphaFoldDB" id="A0A5K3F806"/>
<evidence type="ECO:0000256" key="2">
    <source>
        <dbReference type="ARBA" id="ARBA00022846"/>
    </source>
</evidence>
<keyword evidence="2" id="KW-0282">Flagellum</keyword>
<evidence type="ECO:0000256" key="4">
    <source>
        <dbReference type="ARBA" id="ARBA00023069"/>
    </source>
</evidence>
<feature type="domain" description="Trichohyalin-plectin-homology" evidence="9">
    <location>
        <begin position="146"/>
        <end position="493"/>
    </location>
</feature>
<keyword evidence="4" id="KW-0969">Cilium</keyword>
<evidence type="ECO:0000256" key="3">
    <source>
        <dbReference type="ARBA" id="ARBA00023054"/>
    </source>
</evidence>
<evidence type="ECO:0000259" key="9">
    <source>
        <dbReference type="Pfam" id="PF13868"/>
    </source>
</evidence>
<dbReference type="WBParaSite" id="MCU_006231-RA">
    <property type="protein sequence ID" value="MCU_006231-RA"/>
    <property type="gene ID" value="MCU_006231"/>
</dbReference>
<evidence type="ECO:0000256" key="5">
    <source>
        <dbReference type="ARBA" id="ARBA00023273"/>
    </source>
</evidence>
<feature type="coiled-coil region" evidence="8">
    <location>
        <begin position="82"/>
        <end position="269"/>
    </location>
</feature>
<evidence type="ECO:0000256" key="8">
    <source>
        <dbReference type="SAM" id="Coils"/>
    </source>
</evidence>
<sequence>MDQKKYLNTRGDDIKINVFCNRRGTFDCPKEKVHGQISKKLEVKPDLVRELIINDGTVKEKTIFLSHKEMKGIQDRARIFTDEELRERERKEKELNEKLTNESSDRKFAMKKLDMARRVNEKLNDLEEEAKKQSQYLLAKAMEQRQDEEEEIKQLNAAITNAKIQAIRDAQVLEKKQIAKELAEENDRLDKMMETDRQNALKIQAAIEAKRKEEELLGACEIMKQINQNEQERLLNLEKTEQENVAARKKMAAEMLEEMQRRIDKRTQQDLLKEELDKSAELMRTMRLKQAEEDRLFDLKILQEQKAKADREAAYEEEVRRIRLEKEKEINRLRGLQERANDLQAEKDALRAKRAMEENERQWRRKELAAAKKAQETKEEMNRERIKAAENKTRILAMEATRNKMDFERILQHQKELIEKDRLEQERRNKMKLEFCAGLKRQICEKEQQRIAERNAFFEEGVRMEEEARLRRLRLLDAKNRKMEELRKAGIPEKYLAEVERKTSHIKNKP</sequence>
<dbReference type="PANTHER" id="PTHR15504">
    <property type="entry name" value="NASOPHARYNGEAL EPITHELIUM SPECIFIC PROTEIN 1"/>
    <property type="match status" value="1"/>
</dbReference>
<organism evidence="10">
    <name type="scientific">Mesocestoides corti</name>
    <name type="common">Flatworm</name>
    <dbReference type="NCBI Taxonomy" id="53468"/>
    <lineage>
        <taxon>Eukaryota</taxon>
        <taxon>Metazoa</taxon>
        <taxon>Spiralia</taxon>
        <taxon>Lophotrochozoa</taxon>
        <taxon>Platyhelminthes</taxon>
        <taxon>Cestoda</taxon>
        <taxon>Eucestoda</taxon>
        <taxon>Cyclophyllidea</taxon>
        <taxon>Mesocestoididae</taxon>
        <taxon>Mesocestoides</taxon>
    </lineage>
</organism>
<comment type="subcellular location">
    <subcellularLocation>
        <location evidence="1">Cell projection</location>
        <location evidence="1">Cilium</location>
        <location evidence="1">Flagellum</location>
    </subcellularLocation>
</comment>
<reference evidence="10" key="1">
    <citation type="submission" date="2019-11" db="UniProtKB">
        <authorList>
            <consortium name="WormBaseParasite"/>
        </authorList>
    </citation>
    <scope>IDENTIFICATION</scope>
</reference>
<evidence type="ECO:0000256" key="7">
    <source>
        <dbReference type="ARBA" id="ARBA00034142"/>
    </source>
</evidence>
<evidence type="ECO:0000256" key="6">
    <source>
        <dbReference type="ARBA" id="ARBA00034116"/>
    </source>
</evidence>
<keyword evidence="5" id="KW-0966">Cell projection</keyword>
<dbReference type="PANTHER" id="PTHR15504:SF0">
    <property type="entry name" value="CILIA- AND FLAGELLA-ASSOCIATED PROTEIN 45"/>
    <property type="match status" value="1"/>
</dbReference>
<name>A0A5K3F806_MESCO</name>
<accession>A0A5K3F806</accession>
<dbReference type="InterPro" id="IPR033253">
    <property type="entry name" value="CFAP45"/>
</dbReference>
<proteinExistence type="inferred from homology"/>
<dbReference type="InterPro" id="IPR043597">
    <property type="entry name" value="TPH_dom"/>
</dbReference>
<dbReference type="Pfam" id="PF13868">
    <property type="entry name" value="TPH"/>
    <property type="match status" value="1"/>
</dbReference>
<comment type="similarity">
    <text evidence="6">Belongs to the CFAP45 family.</text>
</comment>
<dbReference type="GO" id="GO:0031514">
    <property type="term" value="C:motile cilium"/>
    <property type="evidence" value="ECO:0007669"/>
    <property type="project" value="UniProtKB-SubCell"/>
</dbReference>
<feature type="coiled-coil region" evidence="8">
    <location>
        <begin position="299"/>
        <end position="392"/>
    </location>
</feature>
<protein>
    <recommendedName>
        <fullName evidence="7">Cilia- and flagella-associated protein 45</fullName>
    </recommendedName>
</protein>
<evidence type="ECO:0000256" key="1">
    <source>
        <dbReference type="ARBA" id="ARBA00004230"/>
    </source>
</evidence>
<evidence type="ECO:0000313" key="10">
    <source>
        <dbReference type="WBParaSite" id="MCU_006231-RA"/>
    </source>
</evidence>